<dbReference type="SUPFAM" id="SSF52047">
    <property type="entry name" value="RNI-like"/>
    <property type="match status" value="1"/>
</dbReference>
<proteinExistence type="predicted"/>
<comment type="caution">
    <text evidence="4">The sequence shown here is derived from an EMBL/GenBank/DDBJ whole genome shotgun (WGS) entry which is preliminary data.</text>
</comment>
<dbReference type="Proteomes" id="UP001279734">
    <property type="component" value="Unassembled WGS sequence"/>
</dbReference>
<dbReference type="SUPFAM" id="SSF52058">
    <property type="entry name" value="L domain-like"/>
    <property type="match status" value="1"/>
</dbReference>
<dbReference type="EMBL" id="BSYO01000003">
    <property type="protein sequence ID" value="GMH01534.1"/>
    <property type="molecule type" value="Genomic_DNA"/>
</dbReference>
<evidence type="ECO:0000256" key="1">
    <source>
        <dbReference type="ARBA" id="ARBA00022821"/>
    </source>
</evidence>
<dbReference type="AlphaFoldDB" id="A0AAD3RZH7"/>
<dbReference type="PANTHER" id="PTHR33463">
    <property type="entry name" value="NB-ARC DOMAIN-CONTAINING PROTEIN-RELATED"/>
    <property type="match status" value="1"/>
</dbReference>
<reference evidence="4" key="1">
    <citation type="submission" date="2023-05" db="EMBL/GenBank/DDBJ databases">
        <title>Nepenthes gracilis genome sequencing.</title>
        <authorList>
            <person name="Fukushima K."/>
        </authorList>
    </citation>
    <scope>NUCLEOTIDE SEQUENCE</scope>
    <source>
        <strain evidence="4">SING2019-196</strain>
    </source>
</reference>
<feature type="domain" description="Disease resistance protein At4g27190-like leucine-rich repeats" evidence="3">
    <location>
        <begin position="453"/>
        <end position="524"/>
    </location>
</feature>
<feature type="domain" description="Disease resistance protein At4g27190-like leucine-rich repeats" evidence="3">
    <location>
        <begin position="634"/>
        <end position="777"/>
    </location>
</feature>
<dbReference type="Pfam" id="PF23247">
    <property type="entry name" value="LRR_RPS2"/>
    <property type="match status" value="4"/>
</dbReference>
<evidence type="ECO:0000256" key="2">
    <source>
        <dbReference type="SAM" id="MobiDB-lite"/>
    </source>
</evidence>
<feature type="region of interest" description="Disordered" evidence="2">
    <location>
        <begin position="600"/>
        <end position="619"/>
    </location>
</feature>
<keyword evidence="1" id="KW-0611">Plant defense</keyword>
<sequence>MICNTKIKTQVSLPAIKHIEIKSESLQQVWGNHLPTESFGELETFQIYGAHKETTILPIAAAQSMKNLEELFVGSFDSAEKFSESEVPPSDGSSSELLLPQLRKLEIDTLPKLTCIPWRVLYIKNLRFLSISGVNNLKYLFPVSTISRFKLLEKLDIKNCAAMEAIIGGDGGASNTTQGTFTLPQLNSLQLEDLQQLVSFSSENLVLEFPRLEVMKFTRCPLAQKVDVFRSMQHVKELTVIECDLPEELYNVKARDGHGFLPQMNKLTLGGLPQLRSVSWAVLPVRNLHFLSISGTKGLKFLFSTAICKEFVELEEISIIQCEDLEVVVSYEEKDGDAAPVKIALPRLRIIELSDLPRLGCFSSGKYAFEFPSLEVVKINGSPIMERFSFASLSTPKLRSMEIGGEEEDTDSGLNETVHNLFNKEVCSRLDKHLGEKKLKSIDEVWHSPPAGEESAAAIFLKLSDLTLKRLPNLKHVWRKEVEGDHHHFGNLVKLSICYCDSLESLCPLSVAAALVQLKYLNIYKNRKLKEIIAKQTEETNNTQITIFPKLENLELTRLTSLLYFFRGNLKLVLPSLETIYSVHNHKMITFVNTENSAMEESETDNGGITKRRDNSSPHKHALFDDKVALSAMKEITIQQKGLEEVWSSDDLAVGSFEQVKILRMSFAPKATRVVSFRALQRMQNLEELEAVAFDSAEEFFELHDKIGGLSCPLLAQLRSLKLQKLPLLKRIPWKELDMQNLRSLNIATANKLTSLFSVSICKAFVLLEEIYVRSCENMEEIVAEEPEVDATSVKGTIKFPRIKTIELGDLPKLRSFCSLENTLKFPSLKSMELEGCPLMEKFSTGLLITPKLTTVSIEDEEVKIIDDLNKTLYSRLQNKEQPMEEERTSNGEVWNFGFPVGHHTSIG</sequence>
<dbReference type="InterPro" id="IPR057135">
    <property type="entry name" value="At4g27190-like_LRR"/>
</dbReference>
<gene>
    <name evidence="4" type="ORF">Nepgr_003373</name>
</gene>
<keyword evidence="5" id="KW-1185">Reference proteome</keyword>
<evidence type="ECO:0000313" key="5">
    <source>
        <dbReference type="Proteomes" id="UP001279734"/>
    </source>
</evidence>
<protein>
    <recommendedName>
        <fullName evidence="3">Disease resistance protein At4g27190-like leucine-rich repeats domain-containing protein</fullName>
    </recommendedName>
</protein>
<evidence type="ECO:0000259" key="3">
    <source>
        <dbReference type="Pfam" id="PF23247"/>
    </source>
</evidence>
<name>A0AAD3RZH7_NEPGR</name>
<accession>A0AAD3RZH7</accession>
<evidence type="ECO:0000313" key="4">
    <source>
        <dbReference type="EMBL" id="GMH01534.1"/>
    </source>
</evidence>
<organism evidence="4 5">
    <name type="scientific">Nepenthes gracilis</name>
    <name type="common">Slender pitcher plant</name>
    <dbReference type="NCBI Taxonomy" id="150966"/>
    <lineage>
        <taxon>Eukaryota</taxon>
        <taxon>Viridiplantae</taxon>
        <taxon>Streptophyta</taxon>
        <taxon>Embryophyta</taxon>
        <taxon>Tracheophyta</taxon>
        <taxon>Spermatophyta</taxon>
        <taxon>Magnoliopsida</taxon>
        <taxon>eudicotyledons</taxon>
        <taxon>Gunneridae</taxon>
        <taxon>Pentapetalae</taxon>
        <taxon>Caryophyllales</taxon>
        <taxon>Nepenthaceae</taxon>
        <taxon>Nepenthes</taxon>
    </lineage>
</organism>
<dbReference type="InterPro" id="IPR050905">
    <property type="entry name" value="Plant_NBS-LRR"/>
</dbReference>
<feature type="domain" description="Disease resistance protein At4g27190-like leucine-rich repeats" evidence="3">
    <location>
        <begin position="17"/>
        <end position="160"/>
    </location>
</feature>
<feature type="domain" description="Disease resistance protein At4g27190-like leucine-rich repeats" evidence="3">
    <location>
        <begin position="208"/>
        <end position="323"/>
    </location>
</feature>
<dbReference type="Gene3D" id="3.80.10.10">
    <property type="entry name" value="Ribonuclease Inhibitor"/>
    <property type="match status" value="3"/>
</dbReference>
<dbReference type="InterPro" id="IPR032675">
    <property type="entry name" value="LRR_dom_sf"/>
</dbReference>